<evidence type="ECO:0000256" key="2">
    <source>
        <dbReference type="ARBA" id="ARBA00022481"/>
    </source>
</evidence>
<organism evidence="7 8">
    <name type="scientific">Sporotomaculum syntrophicum</name>
    <dbReference type="NCBI Taxonomy" id="182264"/>
    <lineage>
        <taxon>Bacteria</taxon>
        <taxon>Bacillati</taxon>
        <taxon>Bacillota</taxon>
        <taxon>Clostridia</taxon>
        <taxon>Eubacteriales</taxon>
        <taxon>Desulfallaceae</taxon>
        <taxon>Sporotomaculum</taxon>
    </lineage>
</organism>
<dbReference type="AlphaFoldDB" id="A0A9D2WSE0"/>
<name>A0A9D2WSE0_9FIRM</name>
<evidence type="ECO:0000256" key="5">
    <source>
        <dbReference type="ARBA" id="ARBA00023136"/>
    </source>
</evidence>
<reference evidence="7" key="1">
    <citation type="submission" date="2016-02" db="EMBL/GenBank/DDBJ databases">
        <title>Draft Genome Sequence of Sporotomaculum syntrophicum Strain FB, a Syntrophic Benzoate Degrader.</title>
        <authorList>
            <person name="Nobu M.K."/>
            <person name="Narihiro T."/>
            <person name="Qiu Y.-L."/>
            <person name="Ohashi A."/>
            <person name="Liu W.-T."/>
            <person name="Yuji S."/>
        </authorList>
    </citation>
    <scope>NUCLEOTIDE SEQUENCE</scope>
    <source>
        <strain evidence="7">FB</strain>
    </source>
</reference>
<dbReference type="PROSITE" id="PS00409">
    <property type="entry name" value="PROKAR_NTER_METHYL"/>
    <property type="match status" value="1"/>
</dbReference>
<dbReference type="Gene3D" id="3.30.700.10">
    <property type="entry name" value="Glycoprotein, Type 4 Pilin"/>
    <property type="match status" value="1"/>
</dbReference>
<dbReference type="Pfam" id="PF07963">
    <property type="entry name" value="N_methyl"/>
    <property type="match status" value="1"/>
</dbReference>
<dbReference type="InterPro" id="IPR045584">
    <property type="entry name" value="Pilin-like"/>
</dbReference>
<dbReference type="RefSeq" id="WP_279279230.1">
    <property type="nucleotide sequence ID" value="NZ_LSRS01000001.1"/>
</dbReference>
<dbReference type="NCBIfam" id="TIGR02532">
    <property type="entry name" value="IV_pilin_GFxxxE"/>
    <property type="match status" value="1"/>
</dbReference>
<dbReference type="PANTHER" id="PTHR30093:SF44">
    <property type="entry name" value="TYPE II SECRETION SYSTEM CORE PROTEIN G"/>
    <property type="match status" value="1"/>
</dbReference>
<sequence>MFRKISYALKNRKGFTLVELMVVVVIIGILVAIAVPVYNNVTEKAEKNACAATVRTLNGASSMYNANEGSFPTDVDMLVNGGYILETPECPANGTYTAEAGVFYCSEHNPASGDDTSD</sequence>
<dbReference type="Proteomes" id="UP000798488">
    <property type="component" value="Unassembled WGS sequence"/>
</dbReference>
<evidence type="ECO:0000256" key="4">
    <source>
        <dbReference type="ARBA" id="ARBA00022989"/>
    </source>
</evidence>
<dbReference type="InterPro" id="IPR012902">
    <property type="entry name" value="N_methyl_site"/>
</dbReference>
<evidence type="ECO:0000313" key="8">
    <source>
        <dbReference type="Proteomes" id="UP000798488"/>
    </source>
</evidence>
<comment type="subcellular location">
    <subcellularLocation>
        <location evidence="1">Membrane</location>
        <topology evidence="1">Single-pass membrane protein</topology>
    </subcellularLocation>
</comment>
<proteinExistence type="predicted"/>
<dbReference type="GO" id="GO:0015627">
    <property type="term" value="C:type II protein secretion system complex"/>
    <property type="evidence" value="ECO:0007669"/>
    <property type="project" value="InterPro"/>
</dbReference>
<feature type="transmembrane region" description="Helical" evidence="6">
    <location>
        <begin position="20"/>
        <end position="38"/>
    </location>
</feature>
<keyword evidence="4 6" id="KW-1133">Transmembrane helix</keyword>
<evidence type="ECO:0000313" key="7">
    <source>
        <dbReference type="EMBL" id="KAF1086574.1"/>
    </source>
</evidence>
<keyword evidence="2" id="KW-0488">Methylation</keyword>
<comment type="caution">
    <text evidence="7">The sequence shown here is derived from an EMBL/GenBank/DDBJ whole genome shotgun (WGS) entry which is preliminary data.</text>
</comment>
<accession>A0A9D2WSE0</accession>
<evidence type="ECO:0000256" key="6">
    <source>
        <dbReference type="SAM" id="Phobius"/>
    </source>
</evidence>
<evidence type="ECO:0000256" key="1">
    <source>
        <dbReference type="ARBA" id="ARBA00004167"/>
    </source>
</evidence>
<dbReference type="GO" id="GO:0015628">
    <property type="term" value="P:protein secretion by the type II secretion system"/>
    <property type="evidence" value="ECO:0007669"/>
    <property type="project" value="InterPro"/>
</dbReference>
<dbReference type="GO" id="GO:0016020">
    <property type="term" value="C:membrane"/>
    <property type="evidence" value="ECO:0007669"/>
    <property type="project" value="UniProtKB-SubCell"/>
</dbReference>
<keyword evidence="3 6" id="KW-0812">Transmembrane</keyword>
<keyword evidence="5 6" id="KW-0472">Membrane</keyword>
<dbReference type="PRINTS" id="PR00813">
    <property type="entry name" value="BCTERIALGSPG"/>
</dbReference>
<dbReference type="PANTHER" id="PTHR30093">
    <property type="entry name" value="GENERAL SECRETION PATHWAY PROTEIN G"/>
    <property type="match status" value="1"/>
</dbReference>
<dbReference type="EMBL" id="LSRS01000001">
    <property type="protein sequence ID" value="KAF1086574.1"/>
    <property type="molecule type" value="Genomic_DNA"/>
</dbReference>
<keyword evidence="8" id="KW-1185">Reference proteome</keyword>
<dbReference type="InterPro" id="IPR000983">
    <property type="entry name" value="Bac_GSPG_pilin"/>
</dbReference>
<protein>
    <submittedName>
        <fullName evidence="7">Type II secretion system protein G</fullName>
    </submittedName>
</protein>
<dbReference type="SUPFAM" id="SSF54523">
    <property type="entry name" value="Pili subunits"/>
    <property type="match status" value="1"/>
</dbReference>
<gene>
    <name evidence="7" type="primary">pulG</name>
    <name evidence="7" type="ORF">SPSYN_00293</name>
</gene>
<evidence type="ECO:0000256" key="3">
    <source>
        <dbReference type="ARBA" id="ARBA00022692"/>
    </source>
</evidence>